<gene>
    <name evidence="8" type="ORF">G4P62_010457</name>
</gene>
<keyword evidence="1 6" id="KW-0732">Signal</keyword>
<evidence type="ECO:0000256" key="6">
    <source>
        <dbReference type="SAM" id="SignalP"/>
    </source>
</evidence>
<keyword evidence="2" id="KW-0677">Repeat</keyword>
<feature type="domain" description="SRCR" evidence="7">
    <location>
        <begin position="14"/>
        <end position="114"/>
    </location>
</feature>
<dbReference type="PROSITE" id="PS00420">
    <property type="entry name" value="SRCR_1"/>
    <property type="match status" value="1"/>
</dbReference>
<reference evidence="8" key="1">
    <citation type="submission" date="2020-03" db="EMBL/GenBank/DDBJ databases">
        <title>Intra-Species Differences in Population Size shape Life History and Genome Evolution.</title>
        <authorList>
            <person name="Willemsen D."/>
            <person name="Cui R."/>
            <person name="Valenzano D.R."/>
        </authorList>
    </citation>
    <scope>NUCLEOTIDE SEQUENCE</scope>
    <source>
        <strain evidence="8">GRZ</strain>
        <tissue evidence="8">Whole</tissue>
    </source>
</reference>
<dbReference type="KEGG" id="nfu:107385916"/>
<evidence type="ECO:0000256" key="4">
    <source>
        <dbReference type="ARBA" id="ARBA00023180"/>
    </source>
</evidence>
<dbReference type="GO" id="GO:0005615">
    <property type="term" value="C:extracellular space"/>
    <property type="evidence" value="ECO:0007669"/>
    <property type="project" value="TreeGrafter"/>
</dbReference>
<dbReference type="PANTHER" id="PTHR48071:SF22">
    <property type="entry name" value="DELETED IN MALIGNANT BRAIN TUMORS 1 PROTEIN-LIKE"/>
    <property type="match status" value="1"/>
</dbReference>
<evidence type="ECO:0000256" key="1">
    <source>
        <dbReference type="ARBA" id="ARBA00022729"/>
    </source>
</evidence>
<keyword evidence="4" id="KW-0325">Glycoprotein</keyword>
<accession>A0A9D2XWQ1</accession>
<dbReference type="EMBL" id="JAAVVJ010000014">
    <property type="protein sequence ID" value="KAF7208624.1"/>
    <property type="molecule type" value="Genomic_DNA"/>
</dbReference>
<dbReference type="FunFam" id="3.10.250.10:FF:000006">
    <property type="entry name" value="neurotrypsin isoform X2"/>
    <property type="match status" value="2"/>
</dbReference>
<comment type="caution">
    <text evidence="8">The sequence shown here is derived from an EMBL/GenBank/DDBJ whole genome shotgun (WGS) entry which is preliminary data.</text>
</comment>
<sequence>MIVLIVCVLVDYPIRLVKGKEKCSGRVEIFYSSSWGTVCDDYWDMNDAKVACSQLGCGPVVNATTQAYFGEGTGQIWLDDVGCLGMETSLTRCSNRGFGTHNCVHGEDAGVVCESKIGFLLFSSFTLQIITGAAVRTVDYQSSFCSGRVEIYYQNEWGTVCSSNWNLNDAEVVCRQLGCGPAISPNAFQMEQGTGKIFLHDGTCSGSENSLPSCQSNLTGKHNCGHELDGGVDCYGPWIRLVGPSQCSGRVEVYDNGKWGAVHDSSRHLNTATVVCRHVGCGPLLNATYSAYFGQGTGPIVPLYWKCIGIEVNLFYCPVNELVTQYDGHDQDMGVICADTINVVMNYQNGLKSPG</sequence>
<dbReference type="SMART" id="SM00202">
    <property type="entry name" value="SR"/>
    <property type="match status" value="3"/>
</dbReference>
<feature type="disulfide bond" evidence="5">
    <location>
        <begin position="204"/>
        <end position="214"/>
    </location>
</feature>
<evidence type="ECO:0000256" key="3">
    <source>
        <dbReference type="ARBA" id="ARBA00023157"/>
    </source>
</evidence>
<dbReference type="GO" id="GO:0004252">
    <property type="term" value="F:serine-type endopeptidase activity"/>
    <property type="evidence" value="ECO:0007669"/>
    <property type="project" value="TreeGrafter"/>
</dbReference>
<dbReference type="Proteomes" id="UP000822369">
    <property type="component" value="Chromosome 14"/>
</dbReference>
<protein>
    <submittedName>
        <fullName evidence="8">Deleted in malignant brain tumors 1 protein-like</fullName>
    </submittedName>
</protein>
<feature type="domain" description="SRCR" evidence="7">
    <location>
        <begin position="239"/>
        <end position="338"/>
    </location>
</feature>
<feature type="disulfide bond" evidence="5">
    <location>
        <begin position="307"/>
        <end position="317"/>
    </location>
</feature>
<dbReference type="Gene3D" id="3.10.250.10">
    <property type="entry name" value="SRCR-like domain"/>
    <property type="match status" value="3"/>
</dbReference>
<dbReference type="GO" id="GO:0005886">
    <property type="term" value="C:plasma membrane"/>
    <property type="evidence" value="ECO:0007669"/>
    <property type="project" value="TreeGrafter"/>
</dbReference>
<comment type="caution">
    <text evidence="5">Lacks conserved residue(s) required for the propagation of feature annotation.</text>
</comment>
<evidence type="ECO:0000256" key="5">
    <source>
        <dbReference type="PROSITE-ProRule" id="PRU00196"/>
    </source>
</evidence>
<organism evidence="8 9">
    <name type="scientific">Nothobranchius furzeri</name>
    <name type="common">Turquoise killifish</name>
    <dbReference type="NCBI Taxonomy" id="105023"/>
    <lineage>
        <taxon>Eukaryota</taxon>
        <taxon>Metazoa</taxon>
        <taxon>Chordata</taxon>
        <taxon>Craniata</taxon>
        <taxon>Vertebrata</taxon>
        <taxon>Euteleostomi</taxon>
        <taxon>Actinopterygii</taxon>
        <taxon>Neopterygii</taxon>
        <taxon>Teleostei</taxon>
        <taxon>Neoteleostei</taxon>
        <taxon>Acanthomorphata</taxon>
        <taxon>Ovalentaria</taxon>
        <taxon>Atherinomorphae</taxon>
        <taxon>Cyprinodontiformes</taxon>
        <taxon>Nothobranchiidae</taxon>
        <taxon>Nothobranchius</taxon>
    </lineage>
</organism>
<feature type="disulfide bond" evidence="5">
    <location>
        <begin position="39"/>
        <end position="103"/>
    </location>
</feature>
<feature type="chain" id="PRO_5039534047" evidence="6">
    <location>
        <begin position="20"/>
        <end position="355"/>
    </location>
</feature>
<dbReference type="SUPFAM" id="SSF56487">
    <property type="entry name" value="SRCR-like"/>
    <property type="match status" value="3"/>
</dbReference>
<proteinExistence type="predicted"/>
<dbReference type="InterPro" id="IPR036772">
    <property type="entry name" value="SRCR-like_dom_sf"/>
</dbReference>
<dbReference type="FunFam" id="3.10.250.10:FF:000009">
    <property type="entry name" value="WC1"/>
    <property type="match status" value="1"/>
</dbReference>
<feature type="domain" description="SRCR" evidence="7">
    <location>
        <begin position="135"/>
        <end position="235"/>
    </location>
</feature>
<name>A0A9D2XWQ1_NOTFU</name>
<dbReference type="PRINTS" id="PR00258">
    <property type="entry name" value="SPERACTRCPTR"/>
</dbReference>
<evidence type="ECO:0000259" key="7">
    <source>
        <dbReference type="PROSITE" id="PS50287"/>
    </source>
</evidence>
<dbReference type="PANTHER" id="PTHR48071">
    <property type="entry name" value="SRCR DOMAIN-CONTAINING PROTEIN"/>
    <property type="match status" value="1"/>
</dbReference>
<dbReference type="Pfam" id="PF00530">
    <property type="entry name" value="SRCR"/>
    <property type="match status" value="3"/>
</dbReference>
<feature type="disulfide bond" evidence="5">
    <location>
        <begin position="83"/>
        <end position="93"/>
    </location>
</feature>
<evidence type="ECO:0000256" key="2">
    <source>
        <dbReference type="ARBA" id="ARBA00022737"/>
    </source>
</evidence>
<evidence type="ECO:0000313" key="8">
    <source>
        <dbReference type="EMBL" id="KAF7208624.1"/>
    </source>
</evidence>
<keyword evidence="3 5" id="KW-1015">Disulfide bond</keyword>
<dbReference type="OMA" id="CHREFGI"/>
<dbReference type="GO" id="GO:0031638">
    <property type="term" value="P:zymogen activation"/>
    <property type="evidence" value="ECO:0007669"/>
    <property type="project" value="TreeGrafter"/>
</dbReference>
<feature type="signal peptide" evidence="6">
    <location>
        <begin position="1"/>
        <end position="19"/>
    </location>
</feature>
<feature type="disulfide bond" evidence="5">
    <location>
        <begin position="52"/>
        <end position="113"/>
    </location>
</feature>
<feature type="disulfide bond" evidence="5">
    <location>
        <begin position="276"/>
        <end position="337"/>
    </location>
</feature>
<dbReference type="InterPro" id="IPR001190">
    <property type="entry name" value="SRCR"/>
</dbReference>
<dbReference type="PROSITE" id="PS50287">
    <property type="entry name" value="SRCR_2"/>
    <property type="match status" value="3"/>
</dbReference>
<dbReference type="AlphaFoldDB" id="A0A9D2XWQ1"/>
<evidence type="ECO:0000313" key="9">
    <source>
        <dbReference type="Proteomes" id="UP000822369"/>
    </source>
</evidence>